<dbReference type="Pfam" id="PF14870">
    <property type="entry name" value="PSII_BNR"/>
    <property type="match status" value="2"/>
</dbReference>
<sequence length="358" mass="38116">MWTNLLKITSQRWLAVVALIFAVIALIDVANADTVTGALDRSSIKLLPTIRPFLLGASQAGARQVVVGERGVVMLSDDGGSNWRQSLTPVSVTLTSVRFADDTHGFAVGHGGVVLATSDAGVTWERRLDGRDIVKLILADAERSGDEGRIMQAKRFVEDGPDKPLLDLLVLDTSRVVVVGAFGLALISEDGGHSWVSWKERLDNPSELHLYAIRARGSQIVIAGEQGLVRISEDAGKTFSAVTTPYDGSFFTLELVGVSDIVLAGLRGNVWRSEDLGHIWSQMVAPTPASIIASTLRADGALVLVNQAGELLTERSGGLRALIDRPLPQLNGVLARSDGGLLLLGQQGTFIIGSGDLK</sequence>
<evidence type="ECO:0000256" key="2">
    <source>
        <dbReference type="ARBA" id="ARBA00023276"/>
    </source>
</evidence>
<comment type="caution">
    <text evidence="4">The sequence shown here is derived from an EMBL/GenBank/DDBJ whole genome shotgun (WGS) entry which is preliminary data.</text>
</comment>
<dbReference type="EMBL" id="MOBO01000013">
    <property type="protein sequence ID" value="RON37883.1"/>
    <property type="molecule type" value="Genomic_DNA"/>
</dbReference>
<name>A0A423JJQ5_9PSED</name>
<proteinExistence type="predicted"/>
<dbReference type="InterPro" id="IPR028203">
    <property type="entry name" value="PSII_CF48-like_dom"/>
</dbReference>
<gene>
    <name evidence="4" type="ORF">BK664_15815</name>
</gene>
<dbReference type="GO" id="GO:0015979">
    <property type="term" value="P:photosynthesis"/>
    <property type="evidence" value="ECO:0007669"/>
    <property type="project" value="UniProtKB-KW"/>
</dbReference>
<dbReference type="Gene3D" id="2.130.10.10">
    <property type="entry name" value="YVTN repeat-like/Quinoprotein amine dehydrogenase"/>
    <property type="match status" value="1"/>
</dbReference>
<dbReference type="Proteomes" id="UP000286351">
    <property type="component" value="Unassembled WGS sequence"/>
</dbReference>
<keyword evidence="1" id="KW-0602">Photosynthesis</keyword>
<dbReference type="RefSeq" id="WP_123366571.1">
    <property type="nucleotide sequence ID" value="NZ_MOBO01000013.1"/>
</dbReference>
<evidence type="ECO:0000256" key="1">
    <source>
        <dbReference type="ARBA" id="ARBA00022531"/>
    </source>
</evidence>
<dbReference type="PANTHER" id="PTHR47199">
    <property type="entry name" value="PHOTOSYSTEM II STABILITY/ASSEMBLY FACTOR HCF136, CHLOROPLASTIC"/>
    <property type="match status" value="1"/>
</dbReference>
<feature type="domain" description="Photosynthesis system II assembly factor Ycf48/Hcf136-like" evidence="3">
    <location>
        <begin position="163"/>
        <end position="311"/>
    </location>
</feature>
<dbReference type="PANTHER" id="PTHR47199:SF2">
    <property type="entry name" value="PHOTOSYSTEM II STABILITY_ASSEMBLY FACTOR HCF136, CHLOROPLASTIC"/>
    <property type="match status" value="1"/>
</dbReference>
<dbReference type="GO" id="GO:0009523">
    <property type="term" value="C:photosystem II"/>
    <property type="evidence" value="ECO:0007669"/>
    <property type="project" value="UniProtKB-KW"/>
</dbReference>
<evidence type="ECO:0000313" key="5">
    <source>
        <dbReference type="Proteomes" id="UP000286351"/>
    </source>
</evidence>
<evidence type="ECO:0000313" key="4">
    <source>
        <dbReference type="EMBL" id="RON37883.1"/>
    </source>
</evidence>
<feature type="domain" description="Photosynthesis system II assembly factor Ycf48/Hcf136-like" evidence="3">
    <location>
        <begin position="81"/>
        <end position="151"/>
    </location>
</feature>
<evidence type="ECO:0000259" key="3">
    <source>
        <dbReference type="Pfam" id="PF14870"/>
    </source>
</evidence>
<dbReference type="InterPro" id="IPR015943">
    <property type="entry name" value="WD40/YVTN_repeat-like_dom_sf"/>
</dbReference>
<accession>A0A423JJQ5</accession>
<protein>
    <recommendedName>
        <fullName evidence="3">Photosynthesis system II assembly factor Ycf48/Hcf136-like domain-containing protein</fullName>
    </recommendedName>
</protein>
<keyword evidence="2" id="KW-0604">Photosystem II</keyword>
<dbReference type="SUPFAM" id="SSF110296">
    <property type="entry name" value="Oligoxyloglucan reducing end-specific cellobiohydrolase"/>
    <property type="match status" value="1"/>
</dbReference>
<organism evidence="4 5">
    <name type="scientific">Pseudomonas brassicacearum</name>
    <dbReference type="NCBI Taxonomy" id="930166"/>
    <lineage>
        <taxon>Bacteria</taxon>
        <taxon>Pseudomonadati</taxon>
        <taxon>Pseudomonadota</taxon>
        <taxon>Gammaproteobacteria</taxon>
        <taxon>Pseudomonadales</taxon>
        <taxon>Pseudomonadaceae</taxon>
        <taxon>Pseudomonas</taxon>
    </lineage>
</organism>
<reference evidence="4 5" key="1">
    <citation type="submission" date="2016-10" db="EMBL/GenBank/DDBJ databases">
        <title>Comparative genome analysis of multiple Pseudomonas spp. focuses on biocontrol and plant growth promoting traits.</title>
        <authorList>
            <person name="Tao X.-Y."/>
            <person name="Taylor C.G."/>
        </authorList>
    </citation>
    <scope>NUCLEOTIDE SEQUENCE [LARGE SCALE GENOMIC DNA]</scope>
    <source>
        <strain evidence="4 5">38D4</strain>
    </source>
</reference>
<dbReference type="AlphaFoldDB" id="A0A423JJQ5"/>